<dbReference type="AlphaFoldDB" id="A0A0H3HT77"/>
<accession>A0A0H3HT77</accession>
<dbReference type="KEGG" id="bpz:BP1026B_I2912"/>
<evidence type="ECO:0000313" key="1">
    <source>
        <dbReference type="EMBL" id="AFI67498.1"/>
    </source>
</evidence>
<gene>
    <name evidence="1" type="ordered locus">BP1026B_I2912</name>
</gene>
<evidence type="ECO:0000313" key="2">
    <source>
        <dbReference type="Proteomes" id="UP000010087"/>
    </source>
</evidence>
<dbReference type="EMBL" id="CP002833">
    <property type="protein sequence ID" value="AFI67498.1"/>
    <property type="molecule type" value="Genomic_DNA"/>
</dbReference>
<protein>
    <submittedName>
        <fullName evidence="1">Uncharacterized protein</fullName>
    </submittedName>
</protein>
<reference evidence="1 2" key="1">
    <citation type="journal article" date="2012" name="PLoS ONE">
        <title>Evolution of Burkholderia pseudomallei in recurrent melioidosis.</title>
        <authorList>
            <person name="Hayden H.S."/>
            <person name="Lim R."/>
            <person name="Brittnacher M.J."/>
            <person name="Sims E.H."/>
            <person name="Ramage E.R."/>
            <person name="Fong C."/>
            <person name="Wu Z."/>
            <person name="Crist E."/>
            <person name="Chang J."/>
            <person name="Zhou Y."/>
            <person name="Radey M."/>
            <person name="Rohmer L."/>
            <person name="Haugen E."/>
            <person name="Gillett W."/>
            <person name="Wuthiekanun V."/>
            <person name="Peacock S.J."/>
            <person name="Kaul R."/>
            <person name="Miller S.I."/>
            <person name="Manoil C."/>
            <person name="Jacobs M.A."/>
        </authorList>
    </citation>
    <scope>NUCLEOTIDE SEQUENCE [LARGE SCALE GENOMIC DNA]</scope>
    <source>
        <strain evidence="1 2">1026b</strain>
    </source>
</reference>
<proteinExistence type="predicted"/>
<organism evidence="1 2">
    <name type="scientific">Burkholderia pseudomallei (strain 1026b)</name>
    <dbReference type="NCBI Taxonomy" id="884204"/>
    <lineage>
        <taxon>Bacteria</taxon>
        <taxon>Pseudomonadati</taxon>
        <taxon>Pseudomonadota</taxon>
        <taxon>Betaproteobacteria</taxon>
        <taxon>Burkholderiales</taxon>
        <taxon>Burkholderiaceae</taxon>
        <taxon>Burkholderia</taxon>
        <taxon>pseudomallei group</taxon>
    </lineage>
</organism>
<name>A0A0H3HT77_BURP2</name>
<dbReference type="Proteomes" id="UP000010087">
    <property type="component" value="Chromosome 1"/>
</dbReference>
<sequence length="33" mass="3788">MAALCVPGDRVCQLSVDSSLRQFVKIRCERPFY</sequence>